<dbReference type="InterPro" id="IPR029063">
    <property type="entry name" value="SAM-dependent_MTases_sf"/>
</dbReference>
<dbReference type="AlphaFoldDB" id="A0A444JHD7"/>
<protein>
    <recommendedName>
        <fullName evidence="3">Methyltransferase, FkbM family</fullName>
    </recommendedName>
</protein>
<keyword evidence="2" id="KW-1185">Reference proteome</keyword>
<comment type="caution">
    <text evidence="1">The sequence shown here is derived from an EMBL/GenBank/DDBJ whole genome shotgun (WGS) entry which is preliminary data.</text>
</comment>
<dbReference type="SUPFAM" id="SSF53335">
    <property type="entry name" value="S-adenosyl-L-methionine-dependent methyltransferases"/>
    <property type="match status" value="1"/>
</dbReference>
<dbReference type="EMBL" id="MTKS01000015">
    <property type="protein sequence ID" value="RWX52388.1"/>
    <property type="molecule type" value="Genomic_DNA"/>
</dbReference>
<accession>A0A444JHD7</accession>
<proteinExistence type="predicted"/>
<organism evidence="1 2">
    <name type="scientific">Candidatus Electrothrix marina</name>
    <dbReference type="NCBI Taxonomy" id="1859130"/>
    <lineage>
        <taxon>Bacteria</taxon>
        <taxon>Pseudomonadati</taxon>
        <taxon>Thermodesulfobacteriota</taxon>
        <taxon>Desulfobulbia</taxon>
        <taxon>Desulfobulbales</taxon>
        <taxon>Desulfobulbaceae</taxon>
        <taxon>Candidatus Electrothrix</taxon>
    </lineage>
</organism>
<dbReference type="Gene3D" id="3.40.50.150">
    <property type="entry name" value="Vaccinia Virus protein VP39"/>
    <property type="match status" value="1"/>
</dbReference>
<evidence type="ECO:0000313" key="1">
    <source>
        <dbReference type="EMBL" id="RWX52388.1"/>
    </source>
</evidence>
<name>A0A444JHD7_9BACT</name>
<sequence>MNATVFYNIFFDSTEKKRYLLGINEYSERIAQKVSINGFIDDYTESTSWMGVPVIKLSAVETDSMVLSCVTANRPLTALKKLSQIGIHNCCDYFSFADASEGKFSQVAAIAETRLDYQKHADNYQWVRKQLYDEESVDVFDRILQFRLHGDLQPMSKFEYAADRQYFEPFLKLNTGEVFVDGGGFDGFTSQEFVVRCPDYSAIHFFEPSAEMLIAAKSKLSELTRIHYHQVGLYDNNSTLSFDSNAGSASRISENGNEKIQVARLDDVVGDAVSFASNWILKVRSLLRLKA</sequence>
<dbReference type="Proteomes" id="UP000288892">
    <property type="component" value="Unassembled WGS sequence"/>
</dbReference>
<reference evidence="1 2" key="1">
    <citation type="submission" date="2017-01" db="EMBL/GenBank/DDBJ databases">
        <title>The cable genome- insights into the physiology and evolution of filamentous bacteria capable of sulfide oxidation via long distance electron transfer.</title>
        <authorList>
            <person name="Schreiber L."/>
            <person name="Bjerg J.T."/>
            <person name="Boggild A."/>
            <person name="Van De Vossenberg J."/>
            <person name="Meysman F."/>
            <person name="Nielsen L.P."/>
            <person name="Schramm A."/>
            <person name="Kjeldsen K.U."/>
        </authorList>
    </citation>
    <scope>NUCLEOTIDE SEQUENCE [LARGE SCALE GENOMIC DNA]</scope>
    <source>
        <strain evidence="1">A5</strain>
    </source>
</reference>
<evidence type="ECO:0008006" key="3">
    <source>
        <dbReference type="Google" id="ProtNLM"/>
    </source>
</evidence>
<gene>
    <name evidence="1" type="ORF">VU01_10155</name>
</gene>
<evidence type="ECO:0000313" key="2">
    <source>
        <dbReference type="Proteomes" id="UP000288892"/>
    </source>
</evidence>